<keyword evidence="1" id="KW-1003">Cell membrane</keyword>
<evidence type="ECO:0000256" key="3">
    <source>
        <dbReference type="ARBA" id="ARBA00023136"/>
    </source>
</evidence>
<keyword evidence="4" id="KW-0564">Palmitate</keyword>
<feature type="chain" id="PRO_5039526828" evidence="6">
    <location>
        <begin position="32"/>
        <end position="571"/>
    </location>
</feature>
<evidence type="ECO:0000256" key="1">
    <source>
        <dbReference type="ARBA" id="ARBA00022475"/>
    </source>
</evidence>
<accession>A0A7X0SHS1</accession>
<comment type="caution">
    <text evidence="7">The sequence shown here is derived from an EMBL/GenBank/DDBJ whole genome shotgun (WGS) entry which is preliminary data.</text>
</comment>
<evidence type="ECO:0000256" key="2">
    <source>
        <dbReference type="ARBA" id="ARBA00022729"/>
    </source>
</evidence>
<dbReference type="CDD" id="cd13580">
    <property type="entry name" value="PBP2_AlgQ_like_1"/>
    <property type="match status" value="1"/>
</dbReference>
<keyword evidence="8" id="KW-1185">Reference proteome</keyword>
<keyword evidence="2 6" id="KW-0732">Signal</keyword>
<evidence type="ECO:0000256" key="6">
    <source>
        <dbReference type="SAM" id="SignalP"/>
    </source>
</evidence>
<keyword evidence="5" id="KW-0449">Lipoprotein</keyword>
<evidence type="ECO:0000313" key="7">
    <source>
        <dbReference type="EMBL" id="MBB6730216.1"/>
    </source>
</evidence>
<evidence type="ECO:0000256" key="4">
    <source>
        <dbReference type="ARBA" id="ARBA00023139"/>
    </source>
</evidence>
<gene>
    <name evidence="7" type="ORF">H7C18_04825</name>
</gene>
<feature type="signal peptide" evidence="6">
    <location>
        <begin position="1"/>
        <end position="31"/>
    </location>
</feature>
<dbReference type="EMBL" id="JACJVO010000005">
    <property type="protein sequence ID" value="MBB6730216.1"/>
    <property type="molecule type" value="Genomic_DNA"/>
</dbReference>
<evidence type="ECO:0000256" key="5">
    <source>
        <dbReference type="ARBA" id="ARBA00023288"/>
    </source>
</evidence>
<sequence>MKRKRKYGTAARGAAALLTSALMITAFSACSGSGGNDGGNGENAPAAASSASGGAAATNEASAAPADPLGKYDPPIEVSAVRAISEGTKFNAGESIDNNVWSRAYEDQLGIKVNYLWTTPAAQYDQKLNIAIASDDLPDIMPVSAAQLKRLVEDGQVEDLTSTYDRYGSDLTKQILSEDGGDALKSATFDGKLYALPKMSSGLGQSHVLWVRTDWLKKLNLPEPKTMDDVVRTAEAFVKQDPDGDGKADTYGLGINKDIFGYYAAMEGFFNGFHAYPNIWLKDGSGKLVYGSVQPEVKTALAKLQMMYKNGLIDKEYGTKDATKVSEAASAGKLGMFYGYFWDAGWQQDAKNANPGMEWQALPLPSADDQPARAQVPFAISSYYVVKKGTDHPEAAVKLLNFDMEKLWGKTAEPDVYNVDKGGLAVFDFALLYGEAPRKNLDAHEEVVKALDSGDPSALNAEEKGYYDSIVAYQGGDTKGWGNERMYGPQGSLGVIDDYSKNGQIMADAYFGAPTQGMTDNNATLQKLQLETFTRIIMGGAVDDFDKFVTQWNSLGGQTITDEVNAWQASQ</sequence>
<organism evidence="7 8">
    <name type="scientific">Cohnella zeiphila</name>
    <dbReference type="NCBI Taxonomy" id="2761120"/>
    <lineage>
        <taxon>Bacteria</taxon>
        <taxon>Bacillati</taxon>
        <taxon>Bacillota</taxon>
        <taxon>Bacilli</taxon>
        <taxon>Bacillales</taxon>
        <taxon>Paenibacillaceae</taxon>
        <taxon>Cohnella</taxon>
    </lineage>
</organism>
<reference evidence="7 8" key="1">
    <citation type="submission" date="2020-08" db="EMBL/GenBank/DDBJ databases">
        <title>Cohnella phylogeny.</title>
        <authorList>
            <person name="Dunlap C."/>
        </authorList>
    </citation>
    <scope>NUCLEOTIDE SEQUENCE [LARGE SCALE GENOMIC DNA]</scope>
    <source>
        <strain evidence="7 8">CBP 2801</strain>
    </source>
</reference>
<name>A0A7X0SHS1_9BACL</name>
<dbReference type="PANTHER" id="PTHR43649">
    <property type="entry name" value="ARABINOSE-BINDING PROTEIN-RELATED"/>
    <property type="match status" value="1"/>
</dbReference>
<dbReference type="Pfam" id="PF01547">
    <property type="entry name" value="SBP_bac_1"/>
    <property type="match status" value="1"/>
</dbReference>
<protein>
    <submittedName>
        <fullName evidence="7">Extracellular solute-binding protein</fullName>
    </submittedName>
</protein>
<dbReference type="InterPro" id="IPR050490">
    <property type="entry name" value="Bact_solute-bd_prot1"/>
</dbReference>
<evidence type="ECO:0000313" key="8">
    <source>
        <dbReference type="Proteomes" id="UP000564644"/>
    </source>
</evidence>
<keyword evidence="3" id="KW-0472">Membrane</keyword>
<dbReference type="PANTHER" id="PTHR43649:SF33">
    <property type="entry name" value="POLYGALACTURONAN_RHAMNOGALACTURONAN-BINDING PROTEIN YTCQ"/>
    <property type="match status" value="1"/>
</dbReference>
<dbReference type="SUPFAM" id="SSF53850">
    <property type="entry name" value="Periplasmic binding protein-like II"/>
    <property type="match status" value="1"/>
</dbReference>
<dbReference type="RefSeq" id="WP_185127880.1">
    <property type="nucleotide sequence ID" value="NZ_JACJVO010000005.1"/>
</dbReference>
<dbReference type="Gene3D" id="3.40.190.10">
    <property type="entry name" value="Periplasmic binding protein-like II"/>
    <property type="match status" value="2"/>
</dbReference>
<dbReference type="Proteomes" id="UP000564644">
    <property type="component" value="Unassembled WGS sequence"/>
</dbReference>
<dbReference type="PROSITE" id="PS51257">
    <property type="entry name" value="PROKAR_LIPOPROTEIN"/>
    <property type="match status" value="1"/>
</dbReference>
<dbReference type="AlphaFoldDB" id="A0A7X0SHS1"/>
<dbReference type="InterPro" id="IPR006059">
    <property type="entry name" value="SBP"/>
</dbReference>
<proteinExistence type="predicted"/>